<feature type="chain" id="PRO_5047029233" evidence="3">
    <location>
        <begin position="27"/>
        <end position="698"/>
    </location>
</feature>
<evidence type="ECO:0000313" key="5">
    <source>
        <dbReference type="EMBL" id="MFC5863476.1"/>
    </source>
</evidence>
<keyword evidence="1" id="KW-0378">Hydrolase</keyword>
<dbReference type="PANTHER" id="PTHR42776">
    <property type="entry name" value="SERINE PEPTIDASE S9 FAMILY MEMBER"/>
    <property type="match status" value="1"/>
</dbReference>
<dbReference type="Gene3D" id="3.40.50.1820">
    <property type="entry name" value="alpha/beta hydrolase"/>
    <property type="match status" value="1"/>
</dbReference>
<name>A0ABW1EHZ3_9BACT</name>
<keyword evidence="6" id="KW-1185">Reference proteome</keyword>
<protein>
    <submittedName>
        <fullName evidence="5">Prolyl oligopeptidase family serine peptidase</fullName>
    </submittedName>
</protein>
<dbReference type="PANTHER" id="PTHR42776:SF27">
    <property type="entry name" value="DIPEPTIDYL PEPTIDASE FAMILY MEMBER 6"/>
    <property type="match status" value="1"/>
</dbReference>
<comment type="caution">
    <text evidence="5">The sequence shown here is derived from an EMBL/GenBank/DDBJ whole genome shotgun (WGS) entry which is preliminary data.</text>
</comment>
<dbReference type="InterPro" id="IPR011042">
    <property type="entry name" value="6-blade_b-propeller_TolB-like"/>
</dbReference>
<dbReference type="Gene3D" id="2.120.10.30">
    <property type="entry name" value="TolB, C-terminal domain"/>
    <property type="match status" value="1"/>
</dbReference>
<dbReference type="InterPro" id="IPR011659">
    <property type="entry name" value="WD40"/>
</dbReference>
<evidence type="ECO:0000259" key="4">
    <source>
        <dbReference type="Pfam" id="PF00326"/>
    </source>
</evidence>
<evidence type="ECO:0000256" key="2">
    <source>
        <dbReference type="ARBA" id="ARBA00022825"/>
    </source>
</evidence>
<organism evidence="5 6">
    <name type="scientific">Acidicapsa dinghuensis</name>
    <dbReference type="NCBI Taxonomy" id="2218256"/>
    <lineage>
        <taxon>Bacteria</taxon>
        <taxon>Pseudomonadati</taxon>
        <taxon>Acidobacteriota</taxon>
        <taxon>Terriglobia</taxon>
        <taxon>Terriglobales</taxon>
        <taxon>Acidobacteriaceae</taxon>
        <taxon>Acidicapsa</taxon>
    </lineage>
</organism>
<feature type="domain" description="Peptidase S9 prolyl oligopeptidase catalytic" evidence="4">
    <location>
        <begin position="482"/>
        <end position="677"/>
    </location>
</feature>
<evidence type="ECO:0000256" key="1">
    <source>
        <dbReference type="ARBA" id="ARBA00022801"/>
    </source>
</evidence>
<dbReference type="InterPro" id="IPR029058">
    <property type="entry name" value="AB_hydrolase_fold"/>
</dbReference>
<keyword evidence="2" id="KW-0645">Protease</keyword>
<keyword evidence="2" id="KW-0720">Serine protease</keyword>
<dbReference type="EMBL" id="JBHSPH010000005">
    <property type="protein sequence ID" value="MFC5863476.1"/>
    <property type="molecule type" value="Genomic_DNA"/>
</dbReference>
<dbReference type="Pfam" id="PF00326">
    <property type="entry name" value="Peptidase_S9"/>
    <property type="match status" value="1"/>
</dbReference>
<keyword evidence="3" id="KW-0732">Signal</keyword>
<dbReference type="SUPFAM" id="SSF82171">
    <property type="entry name" value="DPP6 N-terminal domain-like"/>
    <property type="match status" value="1"/>
</dbReference>
<dbReference type="Proteomes" id="UP001596091">
    <property type="component" value="Unassembled WGS sequence"/>
</dbReference>
<dbReference type="Gene3D" id="2.120.10.60">
    <property type="entry name" value="Tricorn protease N-terminal domain"/>
    <property type="match status" value="1"/>
</dbReference>
<gene>
    <name evidence="5" type="ORF">ACFPT7_14315</name>
</gene>
<sequence>MRSLPRNFAFVLIVSLVTLPAAILTAQTPATSRTPTINQSLEMHSVSSPRISPDGTRVIYEQSRTDWENNSFETDLWIANTQTGESHRLTAPAGSSHGADWSPNGKWIAFLSSRSGQIKDSPAGKTQLYVMPADGGEAQQVTKMENGVDGFDWSPDSKRFAISAESPESKSMKDRKDSFGDYHVIHADYQMSHLWLVDLPTADEAGRSKPLAEPKLLTQGDSFSVSSFKWSPDGKRIAFAAAKDPDLISTGSEDIYAVTVADGAVKKLVDTPGPDGDPHWSPDGTQIAYVTANASTYFFYTDQRIAVVSANGGTPHIVTAGFDEDPGLLEWSPEGIYFSALQKTRSGLFLADPKADTVKPIDVPGSEIAAQFSFSKDFKNIAYRGSGANKFSEIFTGAFPLNTAKQVTHAGEQLSDFDTAKREVVHWESGDGTEIEGVLYKPADFDSQKKYPLLVVIHGGPTGIDMPNINPDRYYPIERFIAKGALILRPNYRGSAGYGEKFRSLNVRNLGVGDYADVISGVDYLIAQGFVDKDRVGSMGWSEGGYISAFITTFSDRFKAVSVGAGISDWTTYYVNTDITPFTRQYLHATPWDDPEIYRKTSPITYIAKAKTPTLIEQGSVDHRVPVPDSFELRQALEDHNVPVKMVLYDGFGHPINKPKQQRAVMEENENWFDHYIWGDPLAPALTPEPKPAKKATE</sequence>
<dbReference type="SUPFAM" id="SSF53474">
    <property type="entry name" value="alpha/beta-Hydrolases"/>
    <property type="match status" value="1"/>
</dbReference>
<dbReference type="RefSeq" id="WP_263340446.1">
    <property type="nucleotide sequence ID" value="NZ_JAGSYH010000005.1"/>
</dbReference>
<dbReference type="Pfam" id="PF07676">
    <property type="entry name" value="PD40"/>
    <property type="match status" value="3"/>
</dbReference>
<dbReference type="InterPro" id="IPR001375">
    <property type="entry name" value="Peptidase_S9_cat"/>
</dbReference>
<evidence type="ECO:0000256" key="3">
    <source>
        <dbReference type="SAM" id="SignalP"/>
    </source>
</evidence>
<evidence type="ECO:0000313" key="6">
    <source>
        <dbReference type="Proteomes" id="UP001596091"/>
    </source>
</evidence>
<accession>A0ABW1EHZ3</accession>
<reference evidence="6" key="1">
    <citation type="journal article" date="2019" name="Int. J. Syst. Evol. Microbiol.">
        <title>The Global Catalogue of Microorganisms (GCM) 10K type strain sequencing project: providing services to taxonomists for standard genome sequencing and annotation.</title>
        <authorList>
            <consortium name="The Broad Institute Genomics Platform"/>
            <consortium name="The Broad Institute Genome Sequencing Center for Infectious Disease"/>
            <person name="Wu L."/>
            <person name="Ma J."/>
        </authorList>
    </citation>
    <scope>NUCLEOTIDE SEQUENCE [LARGE SCALE GENOMIC DNA]</scope>
    <source>
        <strain evidence="6">JCM 4087</strain>
    </source>
</reference>
<proteinExistence type="predicted"/>
<feature type="signal peptide" evidence="3">
    <location>
        <begin position="1"/>
        <end position="26"/>
    </location>
</feature>